<dbReference type="OrthoDB" id="1491557at2"/>
<name>A0A0M8M767_9FLAO</name>
<evidence type="ECO:0000313" key="3">
    <source>
        <dbReference type="EMBL" id="KOS04783.1"/>
    </source>
</evidence>
<feature type="chain" id="PRO_5005818103" description="Gliding motility protein" evidence="2">
    <location>
        <begin position="29"/>
        <end position="223"/>
    </location>
</feature>
<protein>
    <recommendedName>
        <fullName evidence="5">Gliding motility protein</fullName>
    </recommendedName>
</protein>
<organism evidence="3 4">
    <name type="scientific">Flavobacterium akiainvivens</name>
    <dbReference type="NCBI Taxonomy" id="1202724"/>
    <lineage>
        <taxon>Bacteria</taxon>
        <taxon>Pseudomonadati</taxon>
        <taxon>Bacteroidota</taxon>
        <taxon>Flavobacteriia</taxon>
        <taxon>Flavobacteriales</taxon>
        <taxon>Flavobacteriaceae</taxon>
        <taxon>Flavobacterium</taxon>
    </lineage>
</organism>
<evidence type="ECO:0000256" key="2">
    <source>
        <dbReference type="SAM" id="SignalP"/>
    </source>
</evidence>
<keyword evidence="4" id="KW-1185">Reference proteome</keyword>
<dbReference type="EMBL" id="LIYD01000005">
    <property type="protein sequence ID" value="KOS04783.1"/>
    <property type="molecule type" value="Genomic_DNA"/>
</dbReference>
<evidence type="ECO:0008006" key="5">
    <source>
        <dbReference type="Google" id="ProtNLM"/>
    </source>
</evidence>
<dbReference type="STRING" id="1202724.AM493_01020"/>
<dbReference type="Pfam" id="PF03548">
    <property type="entry name" value="LolA"/>
    <property type="match status" value="1"/>
</dbReference>
<proteinExistence type="predicted"/>
<dbReference type="PANTHER" id="PTHR35869:SF1">
    <property type="entry name" value="OUTER-MEMBRANE LIPOPROTEIN CARRIER PROTEIN"/>
    <property type="match status" value="1"/>
</dbReference>
<dbReference type="SUPFAM" id="SSF89392">
    <property type="entry name" value="Prokaryotic lipoproteins and lipoprotein localization factors"/>
    <property type="match status" value="1"/>
</dbReference>
<evidence type="ECO:0000313" key="4">
    <source>
        <dbReference type="Proteomes" id="UP000037755"/>
    </source>
</evidence>
<dbReference type="CDD" id="cd16325">
    <property type="entry name" value="LolA"/>
    <property type="match status" value="1"/>
</dbReference>
<dbReference type="InterPro" id="IPR029046">
    <property type="entry name" value="LolA/LolB/LppX"/>
</dbReference>
<dbReference type="PANTHER" id="PTHR35869">
    <property type="entry name" value="OUTER-MEMBRANE LIPOPROTEIN CARRIER PROTEIN"/>
    <property type="match status" value="1"/>
</dbReference>
<sequence length="223" mass="25638">MKKTAISMHRAIRFFVLFVLLSGFSVQAQNADKAKKLLDDVSAKIKSYKNVTIDFKYSLSNSKKNLNQESKGNVALEGNKYLLNFMGVTRLCDGKKVYNIVPEDEEITISNYDPNDEEGLTPDRIFTFFKTGYKYSWDITQTVSGRKIQYVKLIPTDTKSGVKDILIGIDYQTKHIYNLIQVDKDGTKATFTINSFKTNQPLSKNHFTFNESKYPNYYINRLD</sequence>
<accession>A0A0M8M767</accession>
<dbReference type="AlphaFoldDB" id="A0A0M8M767"/>
<dbReference type="PATRIC" id="fig|1202724.3.peg.204"/>
<reference evidence="3 4" key="1">
    <citation type="submission" date="2015-08" db="EMBL/GenBank/DDBJ databases">
        <title>Whole genome sequence of Flavobacterium akiainvivens IK-1T, from decaying Wikstroemia oahuensis, an endemic Hawaiian shrub.</title>
        <authorList>
            <person name="Wan X."/>
            <person name="Hou S."/>
            <person name="Saito J."/>
            <person name="Donachie S."/>
        </authorList>
    </citation>
    <scope>NUCLEOTIDE SEQUENCE [LARGE SCALE GENOMIC DNA]</scope>
    <source>
        <strain evidence="3 4">IK-1</strain>
    </source>
</reference>
<feature type="signal peptide" evidence="2">
    <location>
        <begin position="1"/>
        <end position="28"/>
    </location>
</feature>
<comment type="caution">
    <text evidence="3">The sequence shown here is derived from an EMBL/GenBank/DDBJ whole genome shotgun (WGS) entry which is preliminary data.</text>
</comment>
<gene>
    <name evidence="3" type="ORF">AM493_01020</name>
</gene>
<dbReference type="InterPro" id="IPR004564">
    <property type="entry name" value="OM_lipoprot_carrier_LolA-like"/>
</dbReference>
<dbReference type="RefSeq" id="WP_054405822.1">
    <property type="nucleotide sequence ID" value="NZ_FOYA01000013.1"/>
</dbReference>
<dbReference type="Proteomes" id="UP000037755">
    <property type="component" value="Unassembled WGS sequence"/>
</dbReference>
<dbReference type="Gene3D" id="2.50.20.10">
    <property type="entry name" value="Lipoprotein localisation LolA/LolB/LppX"/>
    <property type="match status" value="1"/>
</dbReference>
<keyword evidence="1 2" id="KW-0732">Signal</keyword>
<evidence type="ECO:0000256" key="1">
    <source>
        <dbReference type="ARBA" id="ARBA00022729"/>
    </source>
</evidence>